<dbReference type="PANTHER" id="PTHR21472:SF15">
    <property type="entry name" value="ENDONUCLEASE DOMAIN-CONTAINING 1 PROTEIN-RELATED"/>
    <property type="match status" value="1"/>
</dbReference>
<dbReference type="InterPro" id="IPR020821">
    <property type="entry name" value="ENPP1-3/EXOG-like_nuc-like"/>
</dbReference>
<reference evidence="5" key="2">
    <citation type="submission" date="2025-09" db="UniProtKB">
        <authorList>
            <consortium name="Ensembl"/>
        </authorList>
    </citation>
    <scope>IDENTIFICATION</scope>
</reference>
<feature type="signal peptide" evidence="2">
    <location>
        <begin position="1"/>
        <end position="22"/>
    </location>
</feature>
<dbReference type="SUPFAM" id="SSF54060">
    <property type="entry name" value="His-Me finger endonucleases"/>
    <property type="match status" value="1"/>
</dbReference>
<dbReference type="InterPro" id="IPR044925">
    <property type="entry name" value="His-Me_finger_sf"/>
</dbReference>
<accession>A0A3B3E0Z3</accession>
<evidence type="ECO:0000256" key="1">
    <source>
        <dbReference type="SAM" id="MobiDB-lite"/>
    </source>
</evidence>
<dbReference type="InterPro" id="IPR039015">
    <property type="entry name" value="ENDOD1"/>
</dbReference>
<dbReference type="SMART" id="SM00892">
    <property type="entry name" value="Endonuclease_NS"/>
    <property type="match status" value="1"/>
</dbReference>
<dbReference type="InterPro" id="IPR001604">
    <property type="entry name" value="Endo_G_ENPP1-like_dom"/>
</dbReference>
<keyword evidence="2" id="KW-0732">Signal</keyword>
<feature type="region of interest" description="Disordered" evidence="1">
    <location>
        <begin position="106"/>
        <end position="135"/>
    </location>
</feature>
<name>A0A3B3E0Z3_ORYME</name>
<dbReference type="GO" id="GO:0046872">
    <property type="term" value="F:metal ion binding"/>
    <property type="evidence" value="ECO:0007669"/>
    <property type="project" value="InterPro"/>
</dbReference>
<sequence length="353" mass="40330">MKIEKMLLFLLLVFLPAVPIETEVVRNWSDCPGFFVNQKPPEISNILVGGNILNQTRYKFICQTFGNMTRFLTLYDTKNKIPVFSAYRFTGAQPGRPTGDIWKIEPQLQKSDTPKNQATNSDYSNDQGYQRGHLYPNSHAPDWDAKLSTFTLTNAVPQVGTFNGGKWAQVEKRTKCYMENNCINASGKIEAFVVTGAEPGNERLNNKINITSKMWSAFCCHNSREGVWYSKAYWGDNVPNSNWRESSYKEMKTKFGIKIFPVNFCFSSSSCLDWREIGGRTHVLVSAEFTHESSRWIHKFKGFCHVGLCWFWKVTAQKLDPLEGESSVRGADYISSLKRQTHELLLGHSRLKT</sequence>
<dbReference type="GO" id="GO:0003676">
    <property type="term" value="F:nucleic acid binding"/>
    <property type="evidence" value="ECO:0007669"/>
    <property type="project" value="InterPro"/>
</dbReference>
<dbReference type="OMA" id="CASMSEV"/>
<evidence type="ECO:0000259" key="3">
    <source>
        <dbReference type="SMART" id="SM00477"/>
    </source>
</evidence>
<dbReference type="InterPro" id="IPR044929">
    <property type="entry name" value="DNA/RNA_non-sp_Endonuclease_sf"/>
</dbReference>
<dbReference type="Gene3D" id="3.40.570.10">
    <property type="entry name" value="Extracellular Endonuclease, subunit A"/>
    <property type="match status" value="1"/>
</dbReference>
<dbReference type="Pfam" id="PF01223">
    <property type="entry name" value="Endonuclease_NS"/>
    <property type="match status" value="1"/>
</dbReference>
<feature type="chain" id="PRO_5017394647" evidence="2">
    <location>
        <begin position="23"/>
        <end position="353"/>
    </location>
</feature>
<feature type="compositionally biased region" description="Polar residues" evidence="1">
    <location>
        <begin position="108"/>
        <end position="128"/>
    </location>
</feature>
<evidence type="ECO:0000259" key="4">
    <source>
        <dbReference type="SMART" id="SM00892"/>
    </source>
</evidence>
<proteinExistence type="predicted"/>
<dbReference type="GeneTree" id="ENSGT01030000234592"/>
<evidence type="ECO:0000313" key="5">
    <source>
        <dbReference type="Ensembl" id="ENSOMEP00000035836.1"/>
    </source>
</evidence>
<organism evidence="5 6">
    <name type="scientific">Oryzias melastigma</name>
    <name type="common">Marine medaka</name>
    <dbReference type="NCBI Taxonomy" id="30732"/>
    <lineage>
        <taxon>Eukaryota</taxon>
        <taxon>Metazoa</taxon>
        <taxon>Chordata</taxon>
        <taxon>Craniata</taxon>
        <taxon>Vertebrata</taxon>
        <taxon>Euteleostomi</taxon>
        <taxon>Actinopterygii</taxon>
        <taxon>Neopterygii</taxon>
        <taxon>Teleostei</taxon>
        <taxon>Neoteleostei</taxon>
        <taxon>Acanthomorphata</taxon>
        <taxon>Ovalentaria</taxon>
        <taxon>Atherinomorphae</taxon>
        <taxon>Beloniformes</taxon>
        <taxon>Adrianichthyidae</taxon>
        <taxon>Oryziinae</taxon>
        <taxon>Oryzias</taxon>
    </lineage>
</organism>
<reference evidence="5" key="1">
    <citation type="submission" date="2025-08" db="UniProtKB">
        <authorList>
            <consortium name="Ensembl"/>
        </authorList>
    </citation>
    <scope>IDENTIFICATION</scope>
</reference>
<dbReference type="Proteomes" id="UP000261560">
    <property type="component" value="Unplaced"/>
</dbReference>
<evidence type="ECO:0000313" key="6">
    <source>
        <dbReference type="Proteomes" id="UP000261560"/>
    </source>
</evidence>
<dbReference type="SMART" id="SM00477">
    <property type="entry name" value="NUC"/>
    <property type="match status" value="1"/>
</dbReference>
<evidence type="ECO:0000256" key="2">
    <source>
        <dbReference type="SAM" id="SignalP"/>
    </source>
</evidence>
<keyword evidence="6" id="KW-1185">Reference proteome</keyword>
<dbReference type="AlphaFoldDB" id="A0A3B3E0Z3"/>
<feature type="domain" description="ENPP1-3/EXOG-like endonuclease/phosphodiesterase" evidence="3">
    <location>
        <begin position="68"/>
        <end position="254"/>
    </location>
</feature>
<feature type="domain" description="DNA/RNA non-specific endonuclease/pyrophosphatase/phosphodiesterase" evidence="4">
    <location>
        <begin position="67"/>
        <end position="264"/>
    </location>
</feature>
<protein>
    <submittedName>
        <fullName evidence="5">Uncharacterized protein</fullName>
    </submittedName>
</protein>
<dbReference type="Ensembl" id="ENSOMET00000036596.1">
    <property type="protein sequence ID" value="ENSOMEP00000035836.1"/>
    <property type="gene ID" value="ENSOMEG00000023315.1"/>
</dbReference>
<dbReference type="GO" id="GO:0016787">
    <property type="term" value="F:hydrolase activity"/>
    <property type="evidence" value="ECO:0007669"/>
    <property type="project" value="InterPro"/>
</dbReference>
<dbReference type="PANTHER" id="PTHR21472">
    <property type="entry name" value="ENDONUCLEASE DOMAIN-CONTAINING 1 PROTEIN ENDOD1"/>
    <property type="match status" value="1"/>
</dbReference>